<dbReference type="InterPro" id="IPR011991">
    <property type="entry name" value="ArsR-like_HTH"/>
</dbReference>
<reference evidence="5" key="1">
    <citation type="journal article" date="2020" name="mSystems">
        <title>Genome- and Community-Level Interaction Insights into Carbon Utilization and Element Cycling Functions of Hydrothermarchaeota in Hydrothermal Sediment.</title>
        <authorList>
            <person name="Zhou Z."/>
            <person name="Liu Y."/>
            <person name="Xu W."/>
            <person name="Pan J."/>
            <person name="Luo Z.H."/>
            <person name="Li M."/>
        </authorList>
    </citation>
    <scope>NUCLEOTIDE SEQUENCE [LARGE SCALE GENOMIC DNA]</scope>
    <source>
        <strain evidence="5">SpSt-1056</strain>
    </source>
</reference>
<evidence type="ECO:0000256" key="1">
    <source>
        <dbReference type="ARBA" id="ARBA00023015"/>
    </source>
</evidence>
<dbReference type="GO" id="GO:0003677">
    <property type="term" value="F:DNA binding"/>
    <property type="evidence" value="ECO:0007669"/>
    <property type="project" value="UniProtKB-KW"/>
</dbReference>
<name>A0A7C5Q7A4_CALS0</name>
<keyword evidence="1" id="KW-0805">Transcription regulation</keyword>
<organism evidence="5">
    <name type="scientific">Caldiarchaeum subterraneum</name>
    <dbReference type="NCBI Taxonomy" id="311458"/>
    <lineage>
        <taxon>Archaea</taxon>
        <taxon>Nitrososphaerota</taxon>
        <taxon>Candidatus Caldarchaeales</taxon>
        <taxon>Candidatus Caldarchaeaceae</taxon>
        <taxon>Candidatus Caldarchaeum</taxon>
    </lineage>
</organism>
<evidence type="ECO:0000256" key="3">
    <source>
        <dbReference type="ARBA" id="ARBA00023163"/>
    </source>
</evidence>
<keyword evidence="2" id="KW-0238">DNA-binding</keyword>
<protein>
    <submittedName>
        <fullName evidence="5">Transcriptional regulator</fullName>
    </submittedName>
</protein>
<dbReference type="InterPro" id="IPR036390">
    <property type="entry name" value="WH_DNA-bd_sf"/>
</dbReference>
<dbReference type="AlphaFoldDB" id="A0A7C5Q7A4"/>
<dbReference type="Pfam" id="PF01638">
    <property type="entry name" value="HxlR"/>
    <property type="match status" value="1"/>
</dbReference>
<dbReference type="InterPro" id="IPR002577">
    <property type="entry name" value="HTH_HxlR"/>
</dbReference>
<feature type="domain" description="HTH hxlR-type" evidence="4">
    <location>
        <begin position="82"/>
        <end position="187"/>
    </location>
</feature>
<dbReference type="PANTHER" id="PTHR33204">
    <property type="entry name" value="TRANSCRIPTIONAL REGULATOR, MARR FAMILY"/>
    <property type="match status" value="1"/>
</dbReference>
<proteinExistence type="predicted"/>
<dbReference type="CDD" id="cd00090">
    <property type="entry name" value="HTH_ARSR"/>
    <property type="match status" value="1"/>
</dbReference>
<accession>A0A7C5Q7A4</accession>
<keyword evidence="3" id="KW-0804">Transcription</keyword>
<sequence length="188" mass="21266">MTVPQQCSMVTLPVFRCKHTIPILSAMRGSALRFSELERRLSVKPSVLVRKLWLLQREGLVRADGWKYMLTETGEQITRLLTPIVSEVSPQALAEVLKCKWSKEILTSLLKGPRYSVELVNGLDGLSWKVASERLRKLQKHGLVAKTVQAETTPVRVVYSLTRKGKLLAWWLLSAGLTVQPQTIYKTL</sequence>
<dbReference type="PROSITE" id="PS51118">
    <property type="entry name" value="HTH_HXLR"/>
    <property type="match status" value="1"/>
</dbReference>
<dbReference type="Gene3D" id="1.10.10.10">
    <property type="entry name" value="Winged helix-like DNA-binding domain superfamily/Winged helix DNA-binding domain"/>
    <property type="match status" value="2"/>
</dbReference>
<dbReference type="SUPFAM" id="SSF46785">
    <property type="entry name" value="Winged helix' DNA-binding domain"/>
    <property type="match status" value="2"/>
</dbReference>
<evidence type="ECO:0000256" key="2">
    <source>
        <dbReference type="ARBA" id="ARBA00023125"/>
    </source>
</evidence>
<dbReference type="PANTHER" id="PTHR33204:SF37">
    <property type="entry name" value="HTH-TYPE TRANSCRIPTIONAL REGULATOR YODB"/>
    <property type="match status" value="1"/>
</dbReference>
<evidence type="ECO:0000313" key="5">
    <source>
        <dbReference type="EMBL" id="HHK68867.1"/>
    </source>
</evidence>
<dbReference type="InterPro" id="IPR036388">
    <property type="entry name" value="WH-like_DNA-bd_sf"/>
</dbReference>
<dbReference type="EMBL" id="DRWN01000058">
    <property type="protein sequence ID" value="HHK68867.1"/>
    <property type="molecule type" value="Genomic_DNA"/>
</dbReference>
<evidence type="ECO:0000259" key="4">
    <source>
        <dbReference type="PROSITE" id="PS51118"/>
    </source>
</evidence>
<gene>
    <name evidence="5" type="ORF">ENM11_06930</name>
</gene>
<comment type="caution">
    <text evidence="5">The sequence shown here is derived from an EMBL/GenBank/DDBJ whole genome shotgun (WGS) entry which is preliminary data.</text>
</comment>